<proteinExistence type="predicted"/>
<dbReference type="OrthoDB" id="2441011at2759"/>
<keyword evidence="2" id="KW-1185">Reference proteome</keyword>
<comment type="caution">
    <text evidence="1">The sequence shown here is derived from an EMBL/GenBank/DDBJ whole genome shotgun (WGS) entry which is preliminary data.</text>
</comment>
<evidence type="ECO:0000313" key="1">
    <source>
        <dbReference type="EMBL" id="CAI2193013.1"/>
    </source>
</evidence>
<name>A0A9W4T529_9GLOM</name>
<gene>
    <name evidence="1" type="ORF">FWILDA_LOCUS15864</name>
</gene>
<accession>A0A9W4T529</accession>
<dbReference type="Proteomes" id="UP001153678">
    <property type="component" value="Unassembled WGS sequence"/>
</dbReference>
<dbReference type="AlphaFoldDB" id="A0A9W4T529"/>
<sequence>MDRISVDDQQPIDNNEDLNAFTNEFIKAETSSHGFETETNIQLNVVVVDNNTKSCLIVQCLFEDETIENYKWFLGFILQATNSISPARCYQFRYFTAGIQSTQRVKVINYLIKEATNSTTSLCNLQYQAQKILDNKAK</sequence>
<dbReference type="EMBL" id="CAMKVN010008946">
    <property type="protein sequence ID" value="CAI2193013.1"/>
    <property type="molecule type" value="Genomic_DNA"/>
</dbReference>
<reference evidence="1" key="1">
    <citation type="submission" date="2022-08" db="EMBL/GenBank/DDBJ databases">
        <authorList>
            <person name="Kallberg Y."/>
            <person name="Tangrot J."/>
            <person name="Rosling A."/>
        </authorList>
    </citation>
    <scope>NUCLEOTIDE SEQUENCE</scope>
    <source>
        <strain evidence="1">Wild A</strain>
    </source>
</reference>
<organism evidence="1 2">
    <name type="scientific">Funneliformis geosporum</name>
    <dbReference type="NCBI Taxonomy" id="1117311"/>
    <lineage>
        <taxon>Eukaryota</taxon>
        <taxon>Fungi</taxon>
        <taxon>Fungi incertae sedis</taxon>
        <taxon>Mucoromycota</taxon>
        <taxon>Glomeromycotina</taxon>
        <taxon>Glomeromycetes</taxon>
        <taxon>Glomerales</taxon>
        <taxon>Glomeraceae</taxon>
        <taxon>Funneliformis</taxon>
    </lineage>
</organism>
<protein>
    <submittedName>
        <fullName evidence="1">1974_t:CDS:1</fullName>
    </submittedName>
</protein>
<evidence type="ECO:0000313" key="2">
    <source>
        <dbReference type="Proteomes" id="UP001153678"/>
    </source>
</evidence>